<reference evidence="1 2" key="1">
    <citation type="submission" date="2020-10" db="EMBL/GenBank/DDBJ databases">
        <title>Ca. Dormibacterota MAGs.</title>
        <authorList>
            <person name="Montgomery K."/>
        </authorList>
    </citation>
    <scope>NUCLEOTIDE SEQUENCE [LARGE SCALE GENOMIC DNA]</scope>
    <source>
        <strain evidence="1">SC8811_S16_3</strain>
    </source>
</reference>
<dbReference type="Proteomes" id="UP000620075">
    <property type="component" value="Unassembled WGS sequence"/>
</dbReference>
<evidence type="ECO:0000313" key="2">
    <source>
        <dbReference type="Proteomes" id="UP000620075"/>
    </source>
</evidence>
<protein>
    <submittedName>
        <fullName evidence="1">Uncharacterized protein</fullName>
    </submittedName>
</protein>
<dbReference type="RefSeq" id="WP_338176534.1">
    <property type="nucleotide sequence ID" value="NZ_JAEKNQ010000013.1"/>
</dbReference>
<evidence type="ECO:0000313" key="1">
    <source>
        <dbReference type="EMBL" id="MBJ7602140.1"/>
    </source>
</evidence>
<sequence length="52" mass="5898">MRRVEGTEAFDAGQRFLDTAARLARERRLTRLVYLAQKPSELASLSTHTPPL</sequence>
<dbReference type="AlphaFoldDB" id="A0A934KC88"/>
<comment type="caution">
    <text evidence="1">The sequence shown here is derived from an EMBL/GenBank/DDBJ whole genome shotgun (WGS) entry which is preliminary data.</text>
</comment>
<dbReference type="EMBL" id="JAEKNQ010000013">
    <property type="protein sequence ID" value="MBJ7602140.1"/>
    <property type="molecule type" value="Genomic_DNA"/>
</dbReference>
<accession>A0A934KC88</accession>
<gene>
    <name evidence="1" type="ORF">JF888_02935</name>
</gene>
<organism evidence="1 2">
    <name type="scientific">Candidatus Dormiibacter inghamiae</name>
    <dbReference type="NCBI Taxonomy" id="3127013"/>
    <lineage>
        <taxon>Bacteria</taxon>
        <taxon>Bacillati</taxon>
        <taxon>Candidatus Dormiibacterota</taxon>
        <taxon>Candidatus Dormibacteria</taxon>
        <taxon>Candidatus Dormibacterales</taxon>
        <taxon>Candidatus Dormibacteraceae</taxon>
        <taxon>Candidatus Dormiibacter</taxon>
    </lineage>
</organism>
<proteinExistence type="predicted"/>
<name>A0A934KC88_9BACT</name>